<feature type="chain" id="PRO_5042882681" description="Heparanase" evidence="1">
    <location>
        <begin position="21"/>
        <end position="872"/>
    </location>
</feature>
<dbReference type="EMBL" id="JARPUR010000005">
    <property type="protein sequence ID" value="KAK4875093.1"/>
    <property type="molecule type" value="Genomic_DNA"/>
</dbReference>
<evidence type="ECO:0000313" key="2">
    <source>
        <dbReference type="EMBL" id="KAK4875093.1"/>
    </source>
</evidence>
<protein>
    <recommendedName>
        <fullName evidence="4">Heparanase</fullName>
    </recommendedName>
</protein>
<evidence type="ECO:0008006" key="4">
    <source>
        <dbReference type="Google" id="ProtNLM"/>
    </source>
</evidence>
<keyword evidence="1" id="KW-0732">Signal</keyword>
<keyword evidence="3" id="KW-1185">Reference proteome</keyword>
<gene>
    <name evidence="2" type="ORF">RN001_011515</name>
</gene>
<sequence length="872" mass="100479">MLTKIFFVALFLNWNSDVESKEAVFIINEKSTTTVSSEFLSFSIDLDSLLRNSNNSFSNVYVNHLTPFFVQLLDANNRIFPLSNTSLAEWKILQEWFKKHQLVPIFTIKNKNSVSKRWNPDDLIPLLQLNEKMGHSCYWQLSYDCDYKSLIKYKEDLMMLKYVLDAYSPSKLIAANLHSCRPADGNVLGNTIRNLNGIVDAYIRDSSYPNHDFIPTQTPIWMSTPKKESVSFDTTLQWARQIGEAAKNSYKVAFWNGDFNSIFSDTSVFWFSFLYKKLIGETVLDVRTNALVNNEADVTAYCAKYPKVGAIVFVILNDDIQESITSIKLESNHQEYIDVDSYVLTAPNNYTYLNGKKLSKSIFENGFDALKIQKKVEDGILHLTLPAHAIGMFVLPDAQIPACKGDTNTHAYKIEEESVEIMSKIGLSKPQRFNFDELKNTLENLNGPQKKVESVSTLNDFRRKKPKTSKKSDKTTKLEIIFAERPLKDKIESNQARHIELQLTNEEIKKILLDRAKARAAEGNIKTTDKQLEIGMTRAARRITKNNNDKQKYKRFATHPKRRSKNLRKRYRRTVKEDMLKRKNNVVNEKSLELIADLAPAKPNGKNEEEEILKSGEKYVDERVRFLKEPPCDDSALEGDFDDDIRFYTDRIKRDVGEDSKVRVLPNLRSRFTTNAKHIKKPDTRFLKEKVENRKKMNDWIRARRMKNARVKRSSDVYLPKVRDIKTVNNYVSKVVPNKPADLRSIQKKASYSVEDLDKREFLQSFLTLNRKPRNAGVEVHLIENTIDDHILNKIPKKKFYYGASVGIDSTVGTTEPDNDPSVLNLNTTEPNIDVTPEFISTSDKSFFNGIVDTVRDFIETVYDKISNYFMG</sequence>
<dbReference type="GO" id="GO:0031012">
    <property type="term" value="C:extracellular matrix"/>
    <property type="evidence" value="ECO:0007669"/>
    <property type="project" value="TreeGrafter"/>
</dbReference>
<dbReference type="PANTHER" id="PTHR46145:SF4">
    <property type="entry name" value="HEPARANASE"/>
    <property type="match status" value="1"/>
</dbReference>
<feature type="signal peptide" evidence="1">
    <location>
        <begin position="1"/>
        <end position="20"/>
    </location>
</feature>
<dbReference type="InterPro" id="IPR013780">
    <property type="entry name" value="Glyco_hydro_b"/>
</dbReference>
<proteinExistence type="predicted"/>
<organism evidence="2 3">
    <name type="scientific">Aquatica leii</name>
    <dbReference type="NCBI Taxonomy" id="1421715"/>
    <lineage>
        <taxon>Eukaryota</taxon>
        <taxon>Metazoa</taxon>
        <taxon>Ecdysozoa</taxon>
        <taxon>Arthropoda</taxon>
        <taxon>Hexapoda</taxon>
        <taxon>Insecta</taxon>
        <taxon>Pterygota</taxon>
        <taxon>Neoptera</taxon>
        <taxon>Endopterygota</taxon>
        <taxon>Coleoptera</taxon>
        <taxon>Polyphaga</taxon>
        <taxon>Elateriformia</taxon>
        <taxon>Elateroidea</taxon>
        <taxon>Lampyridae</taxon>
        <taxon>Luciolinae</taxon>
        <taxon>Aquatica</taxon>
    </lineage>
</organism>
<evidence type="ECO:0000313" key="3">
    <source>
        <dbReference type="Proteomes" id="UP001353858"/>
    </source>
</evidence>
<name>A0AAN7P478_9COLE</name>
<dbReference type="GO" id="GO:0005615">
    <property type="term" value="C:extracellular space"/>
    <property type="evidence" value="ECO:0007669"/>
    <property type="project" value="TreeGrafter"/>
</dbReference>
<reference evidence="3" key="1">
    <citation type="submission" date="2023-01" db="EMBL/GenBank/DDBJ databases">
        <title>Key to firefly adult light organ development and bioluminescence: homeobox transcription factors regulate luciferase expression and transportation to peroxisome.</title>
        <authorList>
            <person name="Fu X."/>
        </authorList>
    </citation>
    <scope>NUCLEOTIDE SEQUENCE [LARGE SCALE GENOMIC DNA]</scope>
</reference>
<accession>A0AAN7P478</accession>
<dbReference type="AlphaFoldDB" id="A0AAN7P478"/>
<dbReference type="PANTHER" id="PTHR46145">
    <property type="entry name" value="HEPARANASE"/>
    <property type="match status" value="1"/>
</dbReference>
<dbReference type="Gene3D" id="2.60.40.1180">
    <property type="entry name" value="Golgi alpha-mannosidase II"/>
    <property type="match status" value="1"/>
</dbReference>
<comment type="caution">
    <text evidence="2">The sequence shown here is derived from an EMBL/GenBank/DDBJ whole genome shotgun (WGS) entry which is preliminary data.</text>
</comment>
<evidence type="ECO:0000256" key="1">
    <source>
        <dbReference type="SAM" id="SignalP"/>
    </source>
</evidence>
<dbReference type="Proteomes" id="UP001353858">
    <property type="component" value="Unassembled WGS sequence"/>
</dbReference>